<keyword evidence="2" id="KW-1185">Reference proteome</keyword>
<gene>
    <name evidence="1" type="ORF">FDY95_20760</name>
</gene>
<name>A0A5R8WL81_9BACT</name>
<organism evidence="1 2">
    <name type="scientific">Hymenobacter jeollabukensis</name>
    <dbReference type="NCBI Taxonomy" id="2025313"/>
    <lineage>
        <taxon>Bacteria</taxon>
        <taxon>Pseudomonadati</taxon>
        <taxon>Bacteroidota</taxon>
        <taxon>Cytophagia</taxon>
        <taxon>Cytophagales</taxon>
        <taxon>Hymenobacteraceae</taxon>
        <taxon>Hymenobacter</taxon>
    </lineage>
</organism>
<dbReference type="EMBL" id="VAJM01000013">
    <property type="protein sequence ID" value="TLM89506.1"/>
    <property type="molecule type" value="Genomic_DNA"/>
</dbReference>
<proteinExistence type="predicted"/>
<reference evidence="1 2" key="1">
    <citation type="submission" date="2019-05" db="EMBL/GenBank/DDBJ databases">
        <title>Hymenobacter edaphi sp. nov., isolated from abandoned arsenic-contaminated farmland soil.</title>
        <authorList>
            <person name="Nie L."/>
        </authorList>
    </citation>
    <scope>NUCLEOTIDE SEQUENCE [LARGE SCALE GENOMIC DNA]</scope>
    <source>
        <strain evidence="1 2">1-3-3-8</strain>
    </source>
</reference>
<protein>
    <submittedName>
        <fullName evidence="1">Uncharacterized protein</fullName>
    </submittedName>
</protein>
<accession>A0A5R8WL81</accession>
<dbReference type="Proteomes" id="UP000305517">
    <property type="component" value="Unassembled WGS sequence"/>
</dbReference>
<dbReference type="AlphaFoldDB" id="A0A5R8WL81"/>
<comment type="caution">
    <text evidence="1">The sequence shown here is derived from an EMBL/GenBank/DDBJ whole genome shotgun (WGS) entry which is preliminary data.</text>
</comment>
<dbReference type="OrthoDB" id="5476553at2"/>
<evidence type="ECO:0000313" key="2">
    <source>
        <dbReference type="Proteomes" id="UP000305517"/>
    </source>
</evidence>
<sequence length="857" mass="90831">MNIPNTNLPQDAFDHAHALNGWNGPQGGAGVATCYSGHVLYAVPDSNHDLQLLSSDTAAYRESHSFADLNHWKVTDLAKLLPKALQANLKVGSPLTIASLGGYNYVFWASGTGGGQTYHALRARPDLAAPPELTTIDLSNVALPSADYTLACTSNLGVVNLPDYRPDLAGKLGIVFLGTRHNSTGMSYSGRLYCLVLDPAAFVPNGRWVPQDFTQSKQTTVNYVAPGDADGSQLATGYTNISAGSYTQGTFPAPAGGTNPSPVQYVQLVVVCRNPSTADVLSLAVDLGVAFDMNYRAKAGVGGSPSAMLVTGPTTVNPNSGVTLSPAPDGNLLATYYNASGYVAVDAFNPSTTSDAPAGLHSPAWTSHYTSVTYKDASHNTPCSVFVPLAATTGPSPCPVPAADSDQTQTYPDCLIQNFVQLTFFSNEQHVPSFYTLYWGCIFAVRGYRTGTLKPGADRTQLTLLADTFPYPVPSPDVWGADSPSGMVNWALSSYEYLVGNDQAVDLTYNMRSSVGIKASETTLALGVGNQTDFEASVGFSQVLGHSAHVRQATSFTVAGKALPAADPDAQQLLISGDGAYFGMKPPATLYVDTALVLRRDATTPTGTRGAVVRPRLDDSIAAAAGDFRSYCYQPGNLLSYEPEAIGATMKSLYDNYAHQDQFVIDGQDYGALYSGGNYLAKVVEEFGSNVFGPNNNLPYLEYSFSETGVQRSEYQSTTAFTLGGSAFIDGSFYTGLAWDQEEEVGLDFIVEVEAEAAAEKGFLLLGAKLSSELGASATTGHDWGLKLTEFLNPLAPGEAYTVRLYLLKPSLLWSRELAAFGQLPAGSTVDSATSLPVRILFSVHNISAPLAARLQG</sequence>
<dbReference type="RefSeq" id="WP_138080568.1">
    <property type="nucleotide sequence ID" value="NZ_VAJM01000013.1"/>
</dbReference>
<evidence type="ECO:0000313" key="1">
    <source>
        <dbReference type="EMBL" id="TLM89506.1"/>
    </source>
</evidence>